<evidence type="ECO:0000256" key="1">
    <source>
        <dbReference type="ARBA" id="ARBA00001971"/>
    </source>
</evidence>
<dbReference type="EC" id="1.6.2.4" evidence="15"/>
<evidence type="ECO:0000256" key="2">
    <source>
        <dbReference type="ARBA" id="ARBA00010018"/>
    </source>
</evidence>
<evidence type="ECO:0000256" key="9">
    <source>
        <dbReference type="ARBA" id="ARBA00022857"/>
    </source>
</evidence>
<keyword evidence="3 15" id="KW-0813">Transport</keyword>
<keyword evidence="8 15" id="KW-0274">FAD</keyword>
<dbReference type="PROSITE" id="PS00086">
    <property type="entry name" value="CYTOCHROME_P450"/>
    <property type="match status" value="1"/>
</dbReference>
<keyword evidence="12 15" id="KW-0408">Iron</keyword>
<evidence type="ECO:0000256" key="6">
    <source>
        <dbReference type="ARBA" id="ARBA00022643"/>
    </source>
</evidence>
<evidence type="ECO:0000256" key="15">
    <source>
        <dbReference type="PIRNR" id="PIRNR000209"/>
    </source>
</evidence>
<keyword evidence="11 15" id="KW-0560">Oxidoreductase</keyword>
<dbReference type="InterPro" id="IPR017938">
    <property type="entry name" value="Riboflavin_synthase-like_b-brl"/>
</dbReference>
<accession>A0ABR0EFI5</accession>
<dbReference type="PRINTS" id="PR00369">
    <property type="entry name" value="FLAVODOXIN"/>
</dbReference>
<organism evidence="19 20">
    <name type="scientific">Zasmidium cellare</name>
    <name type="common">Wine cellar mold</name>
    <name type="synonym">Racodium cellare</name>
    <dbReference type="NCBI Taxonomy" id="395010"/>
    <lineage>
        <taxon>Eukaryota</taxon>
        <taxon>Fungi</taxon>
        <taxon>Dikarya</taxon>
        <taxon>Ascomycota</taxon>
        <taxon>Pezizomycotina</taxon>
        <taxon>Dothideomycetes</taxon>
        <taxon>Dothideomycetidae</taxon>
        <taxon>Mycosphaerellales</taxon>
        <taxon>Mycosphaerellaceae</taxon>
        <taxon>Zasmidium</taxon>
    </lineage>
</organism>
<keyword evidence="6 15" id="KW-0288">FMN</keyword>
<dbReference type="InterPro" id="IPR001128">
    <property type="entry name" value="Cyt_P450"/>
</dbReference>
<dbReference type="InterPro" id="IPR023173">
    <property type="entry name" value="NADPH_Cyt_P450_Rdtase_alpha"/>
</dbReference>
<dbReference type="InterPro" id="IPR001433">
    <property type="entry name" value="OxRdtase_FAD/NAD-bd"/>
</dbReference>
<keyword evidence="5 15" id="KW-0285">Flavoprotein</keyword>
<keyword evidence="9 15" id="KW-0521">NADP</keyword>
<dbReference type="InterPro" id="IPR039261">
    <property type="entry name" value="FNR_nucleotide-bd"/>
</dbReference>
<dbReference type="SUPFAM" id="SSF63380">
    <property type="entry name" value="Riboflavin synthase domain-like"/>
    <property type="match status" value="1"/>
</dbReference>
<dbReference type="Gene3D" id="3.40.50.80">
    <property type="entry name" value="Nucleotide-binding domain of ferredoxin-NADP reductase (FNR) module"/>
    <property type="match status" value="1"/>
</dbReference>
<dbReference type="InterPro" id="IPR003097">
    <property type="entry name" value="CysJ-like_FAD-binding"/>
</dbReference>
<evidence type="ECO:0000256" key="16">
    <source>
        <dbReference type="SAM" id="MobiDB-lite"/>
    </source>
</evidence>
<evidence type="ECO:0000256" key="14">
    <source>
        <dbReference type="ARBA" id="ARBA00049342"/>
    </source>
</evidence>
<dbReference type="Gene3D" id="2.40.30.10">
    <property type="entry name" value="Translation factors"/>
    <property type="match status" value="1"/>
</dbReference>
<evidence type="ECO:0000256" key="10">
    <source>
        <dbReference type="ARBA" id="ARBA00022982"/>
    </source>
</evidence>
<dbReference type="InterPro" id="IPR023206">
    <property type="entry name" value="Bifunctional_P450_P450_red"/>
</dbReference>
<dbReference type="SUPFAM" id="SSF52218">
    <property type="entry name" value="Flavoproteins"/>
    <property type="match status" value="1"/>
</dbReference>
<dbReference type="PRINTS" id="PR00371">
    <property type="entry name" value="FPNCR"/>
</dbReference>
<dbReference type="InterPro" id="IPR008254">
    <property type="entry name" value="Flavodoxin/NO_synth"/>
</dbReference>
<dbReference type="PROSITE" id="PS51384">
    <property type="entry name" value="FAD_FR"/>
    <property type="match status" value="1"/>
</dbReference>
<proteinExistence type="inferred from homology"/>
<keyword evidence="20" id="KW-1185">Reference proteome</keyword>
<protein>
    <recommendedName>
        <fullName evidence="15">Bifunctional cytochrome P450/NADPH--P450 reductase</fullName>
    </recommendedName>
    <domain>
        <recommendedName>
            <fullName evidence="15">Cytochrome P450</fullName>
            <ecNumber evidence="15">1.14.14.1</ecNumber>
        </recommendedName>
    </domain>
    <domain>
        <recommendedName>
            <fullName evidence="15">NADPH--cytochrome P450 reductase</fullName>
            <ecNumber evidence="15">1.6.2.4</ecNumber>
        </recommendedName>
    </domain>
</protein>
<dbReference type="Pfam" id="PF00175">
    <property type="entry name" value="NAD_binding_1"/>
    <property type="match status" value="1"/>
</dbReference>
<dbReference type="PANTHER" id="PTHR19384:SF127">
    <property type="entry name" value="BIFUNCTIONAL CYTOCHROME P450_NADPH--P450 REDUCTASE"/>
    <property type="match status" value="1"/>
</dbReference>
<dbReference type="Gene3D" id="1.20.990.10">
    <property type="entry name" value="NADPH-cytochrome p450 Reductase, Chain A, domain 3"/>
    <property type="match status" value="1"/>
</dbReference>
<comment type="similarity">
    <text evidence="2 15">In the N-terminal section; belongs to the cytochrome P450 family.</text>
</comment>
<dbReference type="SUPFAM" id="SSF52343">
    <property type="entry name" value="Ferredoxin reductase-like, C-terminal NADP-linked domain"/>
    <property type="match status" value="1"/>
</dbReference>
<keyword evidence="7 15" id="KW-0479">Metal-binding</keyword>
<name>A0ABR0EFI5_ZASCE</name>
<dbReference type="PROSITE" id="PS50902">
    <property type="entry name" value="FLAVODOXIN_LIKE"/>
    <property type="match status" value="1"/>
</dbReference>
<evidence type="ECO:0000256" key="11">
    <source>
        <dbReference type="ARBA" id="ARBA00023002"/>
    </source>
</evidence>
<feature type="compositionally biased region" description="Low complexity" evidence="16">
    <location>
        <begin position="529"/>
        <end position="538"/>
    </location>
</feature>
<gene>
    <name evidence="19" type="ORF">PRZ48_008236</name>
</gene>
<evidence type="ECO:0000256" key="5">
    <source>
        <dbReference type="ARBA" id="ARBA00022630"/>
    </source>
</evidence>
<dbReference type="SUPFAM" id="SSF48264">
    <property type="entry name" value="Cytochrome P450"/>
    <property type="match status" value="1"/>
</dbReference>
<evidence type="ECO:0000256" key="4">
    <source>
        <dbReference type="ARBA" id="ARBA00022617"/>
    </source>
</evidence>
<reference evidence="19 20" key="1">
    <citation type="journal article" date="2023" name="G3 (Bethesda)">
        <title>A chromosome-level genome assembly of Zasmidium syzygii isolated from banana leaves.</title>
        <authorList>
            <person name="van Westerhoven A.C."/>
            <person name="Mehrabi R."/>
            <person name="Talebi R."/>
            <person name="Steentjes M.B.F."/>
            <person name="Corcolon B."/>
            <person name="Chong P.A."/>
            <person name="Kema G.H.J."/>
            <person name="Seidl M.F."/>
        </authorList>
    </citation>
    <scope>NUCLEOTIDE SEQUENCE [LARGE SCALE GENOMIC DNA]</scope>
    <source>
        <strain evidence="19 20">P124</strain>
    </source>
</reference>
<dbReference type="Pfam" id="PF00258">
    <property type="entry name" value="Flavodoxin_1"/>
    <property type="match status" value="1"/>
</dbReference>
<evidence type="ECO:0000259" key="18">
    <source>
        <dbReference type="PROSITE" id="PS51384"/>
    </source>
</evidence>
<dbReference type="EC" id="1.14.14.1" evidence="15"/>
<dbReference type="InterPro" id="IPR017972">
    <property type="entry name" value="Cyt_P450_CS"/>
</dbReference>
<evidence type="ECO:0000256" key="7">
    <source>
        <dbReference type="ARBA" id="ARBA00022723"/>
    </source>
</evidence>
<keyword evidence="10 15" id="KW-0249">Electron transport</keyword>
<feature type="domain" description="Flavodoxin-like" evidence="17">
    <location>
        <begin position="549"/>
        <end position="692"/>
    </location>
</feature>
<dbReference type="Gene3D" id="3.40.50.360">
    <property type="match status" value="1"/>
</dbReference>
<dbReference type="CDD" id="cd11068">
    <property type="entry name" value="CYP120A1"/>
    <property type="match status" value="1"/>
</dbReference>
<comment type="catalytic activity">
    <reaction evidence="15">
        <text>an organic molecule + reduced [NADPH--hemoprotein reductase] + O2 = an alcohol + oxidized [NADPH--hemoprotein reductase] + H2O + H(+)</text>
        <dbReference type="Rhea" id="RHEA:17149"/>
        <dbReference type="Rhea" id="RHEA-COMP:11964"/>
        <dbReference type="Rhea" id="RHEA-COMP:11965"/>
        <dbReference type="ChEBI" id="CHEBI:15377"/>
        <dbReference type="ChEBI" id="CHEBI:15378"/>
        <dbReference type="ChEBI" id="CHEBI:15379"/>
        <dbReference type="ChEBI" id="CHEBI:30879"/>
        <dbReference type="ChEBI" id="CHEBI:57618"/>
        <dbReference type="ChEBI" id="CHEBI:58210"/>
        <dbReference type="ChEBI" id="CHEBI:142491"/>
        <dbReference type="EC" id="1.14.14.1"/>
    </reaction>
</comment>
<comment type="catalytic activity">
    <reaction evidence="14 15">
        <text>2 oxidized [cytochrome P450] + NADPH = 2 reduced [cytochrome P450] + NADP(+) + H(+)</text>
        <dbReference type="Rhea" id="RHEA:24040"/>
        <dbReference type="Rhea" id="RHEA-COMP:14627"/>
        <dbReference type="Rhea" id="RHEA-COMP:14628"/>
        <dbReference type="ChEBI" id="CHEBI:15378"/>
        <dbReference type="ChEBI" id="CHEBI:55376"/>
        <dbReference type="ChEBI" id="CHEBI:57783"/>
        <dbReference type="ChEBI" id="CHEBI:58349"/>
        <dbReference type="ChEBI" id="CHEBI:60344"/>
        <dbReference type="EC" id="1.6.2.4"/>
    </reaction>
</comment>
<dbReference type="Pfam" id="PF00667">
    <property type="entry name" value="FAD_binding_1"/>
    <property type="match status" value="1"/>
</dbReference>
<dbReference type="PIRSF" id="PIRSF000209">
    <property type="entry name" value="Bifunctional_P450_P450R"/>
    <property type="match status" value="1"/>
</dbReference>
<keyword evidence="4 15" id="KW-0349">Heme</keyword>
<sequence>MGDIADDCPLITQQTPQATACPIDHVAQSHSEKPVQRKWPQPEDDDFDPSCLQPIPKPPAKAYLGLLGHAPDLEPTLPVKSYWKLMDEYSPIYQLDLNMPLPRVFVGSRELVNEMADDSRFVKFTHRLHQEMRAVFGDGLFSAESTSLAWWKAHRLLVPAFGPVGLSKMFEDMQDISAQLIQKWDRYGHETEIECIEDMARLTFDTIGLCAFGYRFNEFYMKEPHPFMQQLWESIVESGKRANRPDLVNLAYYKDEARRQENIVKMRELCRKIIQDRLEHPKPDSKDLLNVMLHGVDKESGETLGVENVIYQIPTLLGGGYETTGSTLCFIYYYLCKNPQTMRRARQEVDDVVGNQVLTYDMLCRLKYLDAVMKEALRMQHPVSLFTRFAIKDTVIGGKYLIKEGQMLSGIWRHFHRDPKVWGEDADEFKPERMLDENFSKMPPNAFKPFGDGLRACIGRGFAEQEILIHIAMALQKFDISLVDPDHELRLKGQMGVKPVDFKIRVKRRADRGLYDGIPGGVQQQNPQSSTTSTGRTSQESNDENLKPVTILYGGNMGTCESLVDAFARKCPSLGLRVVARKELDDVVDNLPTDSPCLIIVPSYEGRPPDNAKKFVAWIEKLSSTHASLPATFKFAVFGVGNSDWVHTFHKIPKLVDEKLGQLGAERILPVDFANVKRDLYGAWEDWSDRVCTAIAGETASHKDPSEAIGVDIEIEGGDSTRLQKLPESLGGEKLGTGTITVNRELAAKTVHGFAKRHVEIRLPKGCQYRSGDYVVIQPQNPEDTIRAVIARFNLDPASVMRIKSSTKDFLPQEPMAVQHFLQANVELSAPVTPRQLSTLLSWCRTPEDRQTLQTMQATYEQLVDQRYSILDVLHDLPTLDLPFGVFVDLLPPLAPRLYSIASSPLDPSNHDGNDTQIASITFDVFSDIAKSGHGTFQGVASTYLATRAPGDQISCHVRPSRVHFQLPHDPSTPIIMLAAGSGIAPFRAFLQERAVLAKRGAQLGPALLFYGCRNPEQDYLYADELQAWCRLGIVHVVPCFSRPSTGQERRYVGDALWERRERAWSLFEQGAQVYVCGSAARLGQSVADVWMRVWMEVSGKGLEEAREWLFGVKAPGGQYVSDVY</sequence>
<evidence type="ECO:0000259" key="17">
    <source>
        <dbReference type="PROSITE" id="PS50902"/>
    </source>
</evidence>
<evidence type="ECO:0000313" key="19">
    <source>
        <dbReference type="EMBL" id="KAK4500050.1"/>
    </source>
</evidence>
<feature type="region of interest" description="Disordered" evidence="16">
    <location>
        <begin position="27"/>
        <end position="47"/>
    </location>
</feature>
<dbReference type="Pfam" id="PF00067">
    <property type="entry name" value="p450"/>
    <property type="match status" value="1"/>
</dbReference>
<evidence type="ECO:0000256" key="12">
    <source>
        <dbReference type="ARBA" id="ARBA00023004"/>
    </source>
</evidence>
<feature type="domain" description="FAD-binding FR-type" evidence="18">
    <location>
        <begin position="733"/>
        <end position="968"/>
    </location>
</feature>
<evidence type="ECO:0000313" key="20">
    <source>
        <dbReference type="Proteomes" id="UP001305779"/>
    </source>
</evidence>
<dbReference type="InterPro" id="IPR001709">
    <property type="entry name" value="Flavoprot_Pyr_Nucl_cyt_Rdtase"/>
</dbReference>
<comment type="caution">
    <text evidence="19">The sequence shown here is derived from an EMBL/GenBank/DDBJ whole genome shotgun (WGS) entry which is preliminary data.</text>
</comment>
<feature type="region of interest" description="Disordered" evidence="16">
    <location>
        <begin position="515"/>
        <end position="545"/>
    </location>
</feature>
<evidence type="ECO:0000256" key="13">
    <source>
        <dbReference type="ARBA" id="ARBA00023033"/>
    </source>
</evidence>
<dbReference type="InterPro" id="IPR036396">
    <property type="entry name" value="Cyt_P450_sf"/>
</dbReference>
<dbReference type="InterPro" id="IPR017927">
    <property type="entry name" value="FAD-bd_FR_type"/>
</dbReference>
<comment type="cofactor">
    <cofactor evidence="1 15">
        <name>heme</name>
        <dbReference type="ChEBI" id="CHEBI:30413"/>
    </cofactor>
</comment>
<comment type="cofactor">
    <cofactor evidence="15">
        <name>FAD</name>
        <dbReference type="ChEBI" id="CHEBI:57692"/>
    </cofactor>
    <cofactor evidence="15">
        <name>FMN</name>
        <dbReference type="ChEBI" id="CHEBI:58210"/>
    </cofactor>
</comment>
<evidence type="ECO:0000256" key="3">
    <source>
        <dbReference type="ARBA" id="ARBA00022448"/>
    </source>
</evidence>
<dbReference type="Proteomes" id="UP001305779">
    <property type="component" value="Unassembled WGS sequence"/>
</dbReference>
<dbReference type="CDD" id="cd06206">
    <property type="entry name" value="bifunctional_CYPOR"/>
    <property type="match status" value="1"/>
</dbReference>
<dbReference type="InterPro" id="IPR001094">
    <property type="entry name" value="Flavdoxin-like"/>
</dbReference>
<dbReference type="InterPro" id="IPR029039">
    <property type="entry name" value="Flavoprotein-like_sf"/>
</dbReference>
<dbReference type="EMBL" id="JAXOVC010000006">
    <property type="protein sequence ID" value="KAK4500050.1"/>
    <property type="molecule type" value="Genomic_DNA"/>
</dbReference>
<keyword evidence="13 15" id="KW-0503">Monooxygenase</keyword>
<dbReference type="PANTHER" id="PTHR19384">
    <property type="entry name" value="NITRIC OXIDE SYNTHASE-RELATED"/>
    <property type="match status" value="1"/>
</dbReference>
<dbReference type="Gene3D" id="1.10.630.10">
    <property type="entry name" value="Cytochrome P450"/>
    <property type="match status" value="1"/>
</dbReference>
<evidence type="ECO:0000256" key="8">
    <source>
        <dbReference type="ARBA" id="ARBA00022827"/>
    </source>
</evidence>